<dbReference type="InterPro" id="IPR023606">
    <property type="entry name" value="CoA-Trfase_III_dom_1_sf"/>
</dbReference>
<dbReference type="eggNOG" id="COG1804">
    <property type="taxonomic scope" value="Bacteria"/>
</dbReference>
<name>Q1AZF4_RUBXD</name>
<evidence type="ECO:0000256" key="2">
    <source>
        <dbReference type="SAM" id="MobiDB-lite"/>
    </source>
</evidence>
<dbReference type="Proteomes" id="UP000006637">
    <property type="component" value="Chromosome"/>
</dbReference>
<dbReference type="PhylomeDB" id="Q1AZF4"/>
<evidence type="ECO:0000256" key="1">
    <source>
        <dbReference type="ARBA" id="ARBA00022679"/>
    </source>
</evidence>
<dbReference type="PANTHER" id="PTHR48207:SF3">
    <property type="entry name" value="SUCCINATE--HYDROXYMETHYLGLUTARATE COA-TRANSFERASE"/>
    <property type="match status" value="1"/>
</dbReference>
<reference evidence="3 4" key="1">
    <citation type="submission" date="2006-06" db="EMBL/GenBank/DDBJ databases">
        <title>Complete sequence of Rubrobacter xylanophilus DSM 9941.</title>
        <authorList>
            <consortium name="US DOE Joint Genome Institute"/>
            <person name="Copeland A."/>
            <person name="Lucas S."/>
            <person name="Lapidus A."/>
            <person name="Barry K."/>
            <person name="Detter J.C."/>
            <person name="Glavina del Rio T."/>
            <person name="Hammon N."/>
            <person name="Israni S."/>
            <person name="Dalin E."/>
            <person name="Tice H."/>
            <person name="Pitluck S."/>
            <person name="Munk A.C."/>
            <person name="Brettin T."/>
            <person name="Bruce D."/>
            <person name="Han C."/>
            <person name="Tapia R."/>
            <person name="Gilna P."/>
            <person name="Schmutz J."/>
            <person name="Larimer F."/>
            <person name="Land M."/>
            <person name="Hauser L."/>
            <person name="Kyrpides N."/>
            <person name="Lykidis A."/>
            <person name="da Costa M.S."/>
            <person name="Rainey F.A."/>
            <person name="Empadinhas N."/>
            <person name="Jolivet E."/>
            <person name="Battista J.R."/>
            <person name="Richardson P."/>
        </authorList>
    </citation>
    <scope>NUCLEOTIDE SEQUENCE [LARGE SCALE GENOMIC DNA]</scope>
    <source>
        <strain evidence="4">DSM 9941 / NBRC 16129 / PRD-1</strain>
    </source>
</reference>
<dbReference type="HOGENOM" id="CLU_033975_0_0_11"/>
<gene>
    <name evidence="3" type="ordered locus">Rxyl_0247</name>
</gene>
<dbReference type="OrthoDB" id="9797653at2"/>
<keyword evidence="1" id="KW-0808">Transferase</keyword>
<dbReference type="Pfam" id="PF02515">
    <property type="entry name" value="CoA_transf_3"/>
    <property type="match status" value="1"/>
</dbReference>
<dbReference type="InterPro" id="IPR044855">
    <property type="entry name" value="CoA-Trfase_III_dom3_sf"/>
</dbReference>
<dbReference type="Gene3D" id="3.30.1540.10">
    <property type="entry name" value="formyl-coa transferase, domain 3"/>
    <property type="match status" value="1"/>
</dbReference>
<dbReference type="KEGG" id="rxy:Rxyl_0247"/>
<sequence>MSAGGPLSGILVVDLTRALAGPYATMMLADAGAEVVKVERPGTGDDTRGWGPPFVGGPGEEESTYFLSVNRSKKSVVLDLKEPGDLERLKGLIRRADVLAENFRPGVMERLGLGPEDLERLNPRLVSLSITGFGEGGPEGHRPGFDQIAQGEGGLMSFTGPVGGPPTKVGVPIADILAGMFGAFGVVAALHERERSGRGQRVTSSLLGAIVGIHAFQGTRWLIAGEVPRPEGNRHPTIAPYGAYECADGMINIAVGSEGLWRRFAPLVGLDPEDGRFDTNKKRVSRVEELEEAMAPALRSAGVEEWMRRLGEAGVPAGRVLSLDEVYASPQVEHLGLVDAVEHPRLGEIRLPGWPVGWSRSGRRRPEPPPTLGQHGGEVLGG</sequence>
<dbReference type="Gene3D" id="3.40.50.10540">
    <property type="entry name" value="Crotonobetainyl-coa:carnitine coa-transferase, domain 1"/>
    <property type="match status" value="1"/>
</dbReference>
<evidence type="ECO:0000313" key="4">
    <source>
        <dbReference type="Proteomes" id="UP000006637"/>
    </source>
</evidence>
<proteinExistence type="predicted"/>
<dbReference type="STRING" id="266117.Rxyl_0247"/>
<dbReference type="GO" id="GO:0008410">
    <property type="term" value="F:CoA-transferase activity"/>
    <property type="evidence" value="ECO:0007669"/>
    <property type="project" value="TreeGrafter"/>
</dbReference>
<evidence type="ECO:0000313" key="3">
    <source>
        <dbReference type="EMBL" id="ABG03224.1"/>
    </source>
</evidence>
<dbReference type="PANTHER" id="PTHR48207">
    <property type="entry name" value="SUCCINATE--HYDROXYMETHYLGLUTARATE COA-TRANSFERASE"/>
    <property type="match status" value="1"/>
</dbReference>
<organism evidence="3 4">
    <name type="scientific">Rubrobacter xylanophilus (strain DSM 9941 / JCM 11954 / NBRC 16129 / PRD-1)</name>
    <dbReference type="NCBI Taxonomy" id="266117"/>
    <lineage>
        <taxon>Bacteria</taxon>
        <taxon>Bacillati</taxon>
        <taxon>Actinomycetota</taxon>
        <taxon>Rubrobacteria</taxon>
        <taxon>Rubrobacterales</taxon>
        <taxon>Rubrobacteraceae</taxon>
        <taxon>Rubrobacter</taxon>
    </lineage>
</organism>
<dbReference type="AlphaFoldDB" id="Q1AZF4"/>
<dbReference type="InterPro" id="IPR050483">
    <property type="entry name" value="CoA-transferase_III_domain"/>
</dbReference>
<feature type="region of interest" description="Disordered" evidence="2">
    <location>
        <begin position="357"/>
        <end position="382"/>
    </location>
</feature>
<protein>
    <submittedName>
        <fullName evidence="3">L-carnitine dehydratase/bile acid-inducible protein F</fullName>
    </submittedName>
</protein>
<keyword evidence="4" id="KW-1185">Reference proteome</keyword>
<dbReference type="RefSeq" id="WP_011563242.1">
    <property type="nucleotide sequence ID" value="NC_008148.1"/>
</dbReference>
<dbReference type="EMBL" id="CP000386">
    <property type="protein sequence ID" value="ABG03224.1"/>
    <property type="molecule type" value="Genomic_DNA"/>
</dbReference>
<accession>Q1AZF4</accession>
<dbReference type="SUPFAM" id="SSF89796">
    <property type="entry name" value="CoA-transferase family III (CaiB/BaiF)"/>
    <property type="match status" value="1"/>
</dbReference>
<dbReference type="InterPro" id="IPR003673">
    <property type="entry name" value="CoA-Trfase_fam_III"/>
</dbReference>